<comment type="caution">
    <text evidence="7">The sequence shown here is derived from an EMBL/GenBank/DDBJ whole genome shotgun (WGS) entry which is preliminary data.</text>
</comment>
<feature type="transmembrane region" description="Helical" evidence="6">
    <location>
        <begin position="460"/>
        <end position="482"/>
    </location>
</feature>
<keyword evidence="3 6" id="KW-1133">Transmembrane helix</keyword>
<dbReference type="Proteomes" id="UP000298327">
    <property type="component" value="Unassembled WGS sequence"/>
</dbReference>
<evidence type="ECO:0000313" key="7">
    <source>
        <dbReference type="EMBL" id="TFY71890.1"/>
    </source>
</evidence>
<evidence type="ECO:0000256" key="6">
    <source>
        <dbReference type="SAM" id="Phobius"/>
    </source>
</evidence>
<dbReference type="InterPro" id="IPR018499">
    <property type="entry name" value="Tetraspanin/Peripherin"/>
</dbReference>
<evidence type="ECO:0000256" key="5">
    <source>
        <dbReference type="SAM" id="MobiDB-lite"/>
    </source>
</evidence>
<sequence length="663" mass="72478">MPKQSPLQTNNPALQLCGGSVWNNYIVVLSFLPGQVVGLYLGYNTGRFPWDDASAPVTRPKNASDRSPYPDHSLWIRQHLCDVPVRMESPSSAKTSPHMPARRRLRPIADTQTHTRPSGRTSHQHLNTRHGPSRDHMLPRLPSHFDVNIPSVTLVRPSALPSSHSVLPTPRGFRIPDPNNIIEHADNVFHPVPIDGNEALGQDAQFSLVALTPRPARRDDAMTSHFASVIDSPTSLRSSQASIITKKPGIISKIHSSLLSLRNLASRGEQERQVASPDSSLFAACPQLDRSGSGISPSSTSSTAHEKHRGDHVAKLSTPIKTSISAVDRFTHKWPRPKTLRSVPPGFRAKHAGRYNRAGGWSESEIKAALAEGKGLGMDWAGQWTPHKWCLLVSVTLVFACGLAGVVCALLTWFAAYPAAPVLLITDSSALVLLTLCSSLFLLASITGIAGVLMNSRPILAVYTMLLFPCLIALASVGYVTYKKDQFSLDRKLSEAWNKWYAPGAQLVLQSALQCCGWASSAHAAVPSGRCYERTPLPGCRGALTRFERSALPTIYGAVFSLVPLHLMNIIAALLCSNHVTRRFGKGIMPKRYRLRIADVASITALTERLEEESRRGSPARMVALGLPQAVRATSTGLGLFREDREDRRFHPRSISSSLSRRT</sequence>
<dbReference type="EMBL" id="SEOQ01000032">
    <property type="protein sequence ID" value="TFY71890.1"/>
    <property type="molecule type" value="Genomic_DNA"/>
</dbReference>
<evidence type="ECO:0000256" key="4">
    <source>
        <dbReference type="ARBA" id="ARBA00023136"/>
    </source>
</evidence>
<dbReference type="AlphaFoldDB" id="A0A4Y9ZCK1"/>
<protein>
    <recommendedName>
        <fullName evidence="9">Tetraspanin Tsp2</fullName>
    </recommendedName>
</protein>
<feature type="compositionally biased region" description="Low complexity" evidence="5">
    <location>
        <begin position="291"/>
        <end position="303"/>
    </location>
</feature>
<evidence type="ECO:0000256" key="2">
    <source>
        <dbReference type="ARBA" id="ARBA00022692"/>
    </source>
</evidence>
<evidence type="ECO:0008006" key="9">
    <source>
        <dbReference type="Google" id="ProtNLM"/>
    </source>
</evidence>
<feature type="region of interest" description="Disordered" evidence="5">
    <location>
        <begin position="107"/>
        <end position="135"/>
    </location>
</feature>
<gene>
    <name evidence="7" type="ORF">EVG20_g1104</name>
</gene>
<reference evidence="7 8" key="1">
    <citation type="submission" date="2019-02" db="EMBL/GenBank/DDBJ databases">
        <title>Genome sequencing of the rare red list fungi Dentipellis fragilis.</title>
        <authorList>
            <person name="Buettner E."/>
            <person name="Kellner H."/>
        </authorList>
    </citation>
    <scope>NUCLEOTIDE SEQUENCE [LARGE SCALE GENOMIC DNA]</scope>
    <source>
        <strain evidence="7 8">DSM 105465</strain>
    </source>
</reference>
<comment type="subcellular location">
    <subcellularLocation>
        <location evidence="1">Membrane</location>
        <topology evidence="1">Multi-pass membrane protein</topology>
    </subcellularLocation>
</comment>
<evidence type="ECO:0000313" key="8">
    <source>
        <dbReference type="Proteomes" id="UP000298327"/>
    </source>
</evidence>
<evidence type="ECO:0000256" key="3">
    <source>
        <dbReference type="ARBA" id="ARBA00022989"/>
    </source>
</evidence>
<dbReference type="STRING" id="205917.A0A4Y9ZCK1"/>
<feature type="region of interest" description="Disordered" evidence="5">
    <location>
        <begin position="290"/>
        <end position="314"/>
    </location>
</feature>
<feature type="transmembrane region" description="Helical" evidence="6">
    <location>
        <begin position="555"/>
        <end position="576"/>
    </location>
</feature>
<organism evidence="7 8">
    <name type="scientific">Dentipellis fragilis</name>
    <dbReference type="NCBI Taxonomy" id="205917"/>
    <lineage>
        <taxon>Eukaryota</taxon>
        <taxon>Fungi</taxon>
        <taxon>Dikarya</taxon>
        <taxon>Basidiomycota</taxon>
        <taxon>Agaricomycotina</taxon>
        <taxon>Agaricomycetes</taxon>
        <taxon>Russulales</taxon>
        <taxon>Hericiaceae</taxon>
        <taxon>Dentipellis</taxon>
    </lineage>
</organism>
<feature type="transmembrane region" description="Helical" evidence="6">
    <location>
        <begin position="22"/>
        <end position="43"/>
    </location>
</feature>
<evidence type="ECO:0000256" key="1">
    <source>
        <dbReference type="ARBA" id="ARBA00004141"/>
    </source>
</evidence>
<keyword evidence="8" id="KW-1185">Reference proteome</keyword>
<proteinExistence type="predicted"/>
<feature type="compositionally biased region" description="Basic and acidic residues" evidence="5">
    <location>
        <begin position="304"/>
        <end position="314"/>
    </location>
</feature>
<name>A0A4Y9ZCK1_9AGAM</name>
<feature type="transmembrane region" description="Helical" evidence="6">
    <location>
        <begin position="428"/>
        <end position="453"/>
    </location>
</feature>
<feature type="transmembrane region" description="Helical" evidence="6">
    <location>
        <begin position="389"/>
        <end position="416"/>
    </location>
</feature>
<keyword evidence="4 6" id="KW-0472">Membrane</keyword>
<accession>A0A4Y9ZCK1</accession>
<dbReference type="Pfam" id="PF00335">
    <property type="entry name" value="Tetraspanin"/>
    <property type="match status" value="1"/>
</dbReference>
<dbReference type="GO" id="GO:0016020">
    <property type="term" value="C:membrane"/>
    <property type="evidence" value="ECO:0007669"/>
    <property type="project" value="UniProtKB-SubCell"/>
</dbReference>
<dbReference type="OrthoDB" id="2156690at2759"/>
<feature type="compositionally biased region" description="Polar residues" evidence="5">
    <location>
        <begin position="110"/>
        <end position="121"/>
    </location>
</feature>
<keyword evidence="2 6" id="KW-0812">Transmembrane</keyword>